<evidence type="ECO:0000313" key="2">
    <source>
        <dbReference type="EMBL" id="PNX90894.1"/>
    </source>
</evidence>
<accession>A0A2K3MJG1</accession>
<reference evidence="2 3" key="2">
    <citation type="journal article" date="2017" name="Front. Plant Sci.">
        <title>Gene Classification and Mining of Molecular Markers Useful in Red Clover (Trifolium pratense) Breeding.</title>
        <authorList>
            <person name="Istvanek J."/>
            <person name="Dluhosova J."/>
            <person name="Dluhos P."/>
            <person name="Patkova L."/>
            <person name="Nedelnik J."/>
            <person name="Repkova J."/>
        </authorList>
    </citation>
    <scope>NUCLEOTIDE SEQUENCE [LARGE SCALE GENOMIC DNA]</scope>
    <source>
        <strain evidence="3">cv. Tatra</strain>
        <tissue evidence="2">Young leaves</tissue>
    </source>
</reference>
<sequence length="98" mass="10563">MRYLHLSCPGFYPYLIRRGIRPTFPLMLAITIPLLSFALISPYLIGSPGAGLYKRGTPIGPQSSVKLAHCGGMHARSSVAGLNQSITPVLRALARNSL</sequence>
<keyword evidence="1" id="KW-0812">Transmembrane</keyword>
<keyword evidence="1" id="KW-1133">Transmembrane helix</keyword>
<dbReference type="Proteomes" id="UP000236291">
    <property type="component" value="Unassembled WGS sequence"/>
</dbReference>
<dbReference type="EMBL" id="ASHM01064327">
    <property type="protein sequence ID" value="PNX90894.1"/>
    <property type="molecule type" value="Genomic_DNA"/>
</dbReference>
<proteinExistence type="predicted"/>
<evidence type="ECO:0000313" key="3">
    <source>
        <dbReference type="Proteomes" id="UP000236291"/>
    </source>
</evidence>
<name>A0A2K3MJG1_TRIPR</name>
<protein>
    <submittedName>
        <fullName evidence="2">Uncharacterized protein</fullName>
    </submittedName>
</protein>
<reference evidence="2 3" key="1">
    <citation type="journal article" date="2014" name="Am. J. Bot.">
        <title>Genome assembly and annotation for red clover (Trifolium pratense; Fabaceae).</title>
        <authorList>
            <person name="Istvanek J."/>
            <person name="Jaros M."/>
            <person name="Krenek A."/>
            <person name="Repkova J."/>
        </authorList>
    </citation>
    <scope>NUCLEOTIDE SEQUENCE [LARGE SCALE GENOMIC DNA]</scope>
    <source>
        <strain evidence="3">cv. Tatra</strain>
        <tissue evidence="2">Young leaves</tissue>
    </source>
</reference>
<feature type="transmembrane region" description="Helical" evidence="1">
    <location>
        <begin position="24"/>
        <end position="45"/>
    </location>
</feature>
<keyword evidence="1" id="KW-0472">Membrane</keyword>
<evidence type="ECO:0000256" key="1">
    <source>
        <dbReference type="SAM" id="Phobius"/>
    </source>
</evidence>
<comment type="caution">
    <text evidence="2">The sequence shown here is derived from an EMBL/GenBank/DDBJ whole genome shotgun (WGS) entry which is preliminary data.</text>
</comment>
<dbReference type="AlphaFoldDB" id="A0A2K3MJG1"/>
<organism evidence="2 3">
    <name type="scientific">Trifolium pratense</name>
    <name type="common">Red clover</name>
    <dbReference type="NCBI Taxonomy" id="57577"/>
    <lineage>
        <taxon>Eukaryota</taxon>
        <taxon>Viridiplantae</taxon>
        <taxon>Streptophyta</taxon>
        <taxon>Embryophyta</taxon>
        <taxon>Tracheophyta</taxon>
        <taxon>Spermatophyta</taxon>
        <taxon>Magnoliopsida</taxon>
        <taxon>eudicotyledons</taxon>
        <taxon>Gunneridae</taxon>
        <taxon>Pentapetalae</taxon>
        <taxon>rosids</taxon>
        <taxon>fabids</taxon>
        <taxon>Fabales</taxon>
        <taxon>Fabaceae</taxon>
        <taxon>Papilionoideae</taxon>
        <taxon>50 kb inversion clade</taxon>
        <taxon>NPAAA clade</taxon>
        <taxon>Hologalegina</taxon>
        <taxon>IRL clade</taxon>
        <taxon>Trifolieae</taxon>
        <taxon>Trifolium</taxon>
    </lineage>
</organism>
<gene>
    <name evidence="2" type="ORF">L195_g047022</name>
</gene>